<comment type="caution">
    <text evidence="2">The sequence shown here is derived from an EMBL/GenBank/DDBJ whole genome shotgun (WGS) entry which is preliminary data.</text>
</comment>
<accession>A0A8T0XQJ1</accession>
<dbReference type="PANTHER" id="PTHR33085:SF47">
    <property type="entry name" value="OS02G0513400 PROTEIN"/>
    <property type="match status" value="1"/>
</dbReference>
<dbReference type="InterPro" id="IPR012871">
    <property type="entry name" value="DUF1668_ORYSA"/>
</dbReference>
<name>A0A8T0XQJ1_PANVG</name>
<dbReference type="PANTHER" id="PTHR33085">
    <property type="entry name" value="OS12G0113100 PROTEIN-RELATED"/>
    <property type="match status" value="1"/>
</dbReference>
<feature type="region of interest" description="Disordered" evidence="1">
    <location>
        <begin position="1"/>
        <end position="21"/>
    </location>
</feature>
<evidence type="ECO:0000313" key="2">
    <source>
        <dbReference type="EMBL" id="KAG2661335.1"/>
    </source>
</evidence>
<reference evidence="2" key="1">
    <citation type="submission" date="2020-05" db="EMBL/GenBank/DDBJ databases">
        <title>WGS assembly of Panicum virgatum.</title>
        <authorList>
            <person name="Lovell J.T."/>
            <person name="Jenkins J."/>
            <person name="Shu S."/>
            <person name="Juenger T.E."/>
            <person name="Schmutz J."/>
        </authorList>
    </citation>
    <scope>NUCLEOTIDE SEQUENCE</scope>
    <source>
        <strain evidence="2">AP13</strain>
    </source>
</reference>
<sequence>MSQRRGHDDRSQGLGNKRSRPARKKHLYLVLDDWEKGYSIRQIDPDTMLTVPVSDDSVRDPVRLPEPPAFRFVAPASETKFAAIGTNIVVVSSGGGTEAPTLVYDTEAAALAVAPPPPGHLGGPILAVAGGGALYAPTTFGAGLPVALEAFMWAPCTGDAEEPWLRRHEWSWKTVATPPPPPFAPGRGVVSHAARPDGRTVYVSTRDAADGGREDTCSFDAERGEWTRRGAWALPFRGQGHFDRELGAWVGLDEEPGYVCACQVPSRSTDATVPPESDRTEEKLFLGTGGENAAGSAATLAYMGDSKFCLVESVPCEDEDADGRVVRVTMFGLKFDRRGKLRTTSHRTTSSYVASRYVPSFSPVASWM</sequence>
<evidence type="ECO:0000256" key="1">
    <source>
        <dbReference type="SAM" id="MobiDB-lite"/>
    </source>
</evidence>
<evidence type="ECO:0000313" key="3">
    <source>
        <dbReference type="Proteomes" id="UP000823388"/>
    </source>
</evidence>
<dbReference type="Proteomes" id="UP000823388">
    <property type="component" value="Chromosome 1K"/>
</dbReference>
<feature type="compositionally biased region" description="Basic and acidic residues" evidence="1">
    <location>
        <begin position="1"/>
        <end position="11"/>
    </location>
</feature>
<proteinExistence type="predicted"/>
<protein>
    <submittedName>
        <fullName evidence="2">Uncharacterized protein</fullName>
    </submittedName>
</protein>
<dbReference type="Pfam" id="PF07893">
    <property type="entry name" value="DUF1668"/>
    <property type="match status" value="1"/>
</dbReference>
<dbReference type="EMBL" id="CM029037">
    <property type="protein sequence ID" value="KAG2661335.1"/>
    <property type="molecule type" value="Genomic_DNA"/>
</dbReference>
<keyword evidence="3" id="KW-1185">Reference proteome</keyword>
<gene>
    <name evidence="2" type="ORF">PVAP13_1KG499500</name>
</gene>
<organism evidence="2 3">
    <name type="scientific">Panicum virgatum</name>
    <name type="common">Blackwell switchgrass</name>
    <dbReference type="NCBI Taxonomy" id="38727"/>
    <lineage>
        <taxon>Eukaryota</taxon>
        <taxon>Viridiplantae</taxon>
        <taxon>Streptophyta</taxon>
        <taxon>Embryophyta</taxon>
        <taxon>Tracheophyta</taxon>
        <taxon>Spermatophyta</taxon>
        <taxon>Magnoliopsida</taxon>
        <taxon>Liliopsida</taxon>
        <taxon>Poales</taxon>
        <taxon>Poaceae</taxon>
        <taxon>PACMAD clade</taxon>
        <taxon>Panicoideae</taxon>
        <taxon>Panicodae</taxon>
        <taxon>Paniceae</taxon>
        <taxon>Panicinae</taxon>
        <taxon>Panicum</taxon>
        <taxon>Panicum sect. Hiantes</taxon>
    </lineage>
</organism>
<dbReference type="AlphaFoldDB" id="A0A8T0XQJ1"/>